<reference evidence="3 4" key="1">
    <citation type="submission" date="2011-07" db="EMBL/GenBank/DDBJ databases">
        <authorList>
            <person name="Coyne R."/>
            <person name="Brami D."/>
            <person name="Johnson J."/>
            <person name="Hostetler J."/>
            <person name="Hannick L."/>
            <person name="Clark T."/>
            <person name="Cassidy-Hanley D."/>
            <person name="Inman J."/>
        </authorList>
    </citation>
    <scope>NUCLEOTIDE SEQUENCE [LARGE SCALE GENOMIC DNA]</scope>
    <source>
        <strain evidence="3 4">G5</strain>
    </source>
</reference>
<dbReference type="PANTHER" id="PTHR13009:SF22">
    <property type="entry name" value="LD43819P"/>
    <property type="match status" value="1"/>
</dbReference>
<dbReference type="EMBL" id="GL983462">
    <property type="protein sequence ID" value="EGR33359.1"/>
    <property type="molecule type" value="Genomic_DNA"/>
</dbReference>
<proteinExistence type="inferred from homology"/>
<organism evidence="3 4">
    <name type="scientific">Ichthyophthirius multifiliis</name>
    <name type="common">White spot disease agent</name>
    <name type="synonym">Ich</name>
    <dbReference type="NCBI Taxonomy" id="5932"/>
    <lineage>
        <taxon>Eukaryota</taxon>
        <taxon>Sar</taxon>
        <taxon>Alveolata</taxon>
        <taxon>Ciliophora</taxon>
        <taxon>Intramacronucleata</taxon>
        <taxon>Oligohymenophorea</taxon>
        <taxon>Hymenostomatida</taxon>
        <taxon>Ophryoglenina</taxon>
        <taxon>Ichthyophthirius</taxon>
    </lineage>
</organism>
<name>G0QN30_ICHMU</name>
<dbReference type="OMA" id="ESEAGHC"/>
<dbReference type="GO" id="GO:0006457">
    <property type="term" value="P:protein folding"/>
    <property type="evidence" value="ECO:0007669"/>
    <property type="project" value="TreeGrafter"/>
</dbReference>
<dbReference type="PANTHER" id="PTHR13009">
    <property type="entry name" value="HEAT SHOCK PROTEIN 90 HSP90 CO-CHAPERONE AHA-1"/>
    <property type="match status" value="1"/>
</dbReference>
<evidence type="ECO:0000313" key="3">
    <source>
        <dbReference type="EMBL" id="EGR33359.1"/>
    </source>
</evidence>
<comment type="similarity">
    <text evidence="1">Belongs to the AHA1 family.</text>
</comment>
<dbReference type="AlphaFoldDB" id="G0QN30"/>
<dbReference type="InterPro" id="IPR015310">
    <property type="entry name" value="AHSA1-like_N"/>
</dbReference>
<dbReference type="OrthoDB" id="567237at2759"/>
<dbReference type="GO" id="GO:0001671">
    <property type="term" value="F:ATPase activator activity"/>
    <property type="evidence" value="ECO:0007669"/>
    <property type="project" value="InterPro"/>
</dbReference>
<dbReference type="Proteomes" id="UP000008983">
    <property type="component" value="Unassembled WGS sequence"/>
</dbReference>
<dbReference type="GeneID" id="14909549"/>
<dbReference type="GO" id="GO:0051087">
    <property type="term" value="F:protein-folding chaperone binding"/>
    <property type="evidence" value="ECO:0007669"/>
    <property type="project" value="InterPro"/>
</dbReference>
<sequence length="202" mass="23726">MEKQQAAGSVWNVNSWHWEQKNYTSQANKILEEIFLSLNLEQDGIQIKHSKIKSITGDAEINVRKGKQILCYDFNIEVEFIGQNQEEECEGYYKVHGINPDDDDFEVDHITLNSKNKCGEMTKKILLKKLKGELTKVLKDLPKKIAQYENDPEKIKQNELLRQQNLQATQKARQEKGQEKELIFLEQRQKEMEMKQQFALKQ</sequence>
<protein>
    <recommendedName>
        <fullName evidence="2">Activator of Hsp90 ATPase AHSA1-like N-terminal domain-containing protein</fullName>
    </recommendedName>
</protein>
<evidence type="ECO:0000259" key="2">
    <source>
        <dbReference type="SMART" id="SM01000"/>
    </source>
</evidence>
<dbReference type="SMART" id="SM01000">
    <property type="entry name" value="Aha1_N"/>
    <property type="match status" value="1"/>
</dbReference>
<keyword evidence="4" id="KW-1185">Reference proteome</keyword>
<dbReference type="RefSeq" id="XP_004037345.1">
    <property type="nucleotide sequence ID" value="XM_004037297.1"/>
</dbReference>
<evidence type="ECO:0000313" key="4">
    <source>
        <dbReference type="Proteomes" id="UP000008983"/>
    </source>
</evidence>
<dbReference type="InterPro" id="IPR036338">
    <property type="entry name" value="Aha1"/>
</dbReference>
<evidence type="ECO:0000256" key="1">
    <source>
        <dbReference type="ARBA" id="ARBA00006817"/>
    </source>
</evidence>
<dbReference type="STRING" id="857967.G0QN30"/>
<accession>G0QN30</accession>
<dbReference type="GO" id="GO:0005829">
    <property type="term" value="C:cytosol"/>
    <property type="evidence" value="ECO:0007669"/>
    <property type="project" value="TreeGrafter"/>
</dbReference>
<dbReference type="SUPFAM" id="SSF103111">
    <property type="entry name" value="Activator of Hsp90 ATPase, Aha1"/>
    <property type="match status" value="1"/>
</dbReference>
<feature type="domain" description="Activator of Hsp90 ATPase AHSA1-like N-terminal" evidence="2">
    <location>
        <begin position="20"/>
        <end position="143"/>
    </location>
</feature>
<dbReference type="Pfam" id="PF09229">
    <property type="entry name" value="Aha1_N"/>
    <property type="match status" value="1"/>
</dbReference>
<dbReference type="eggNOG" id="KOG2936">
    <property type="taxonomic scope" value="Eukaryota"/>
</dbReference>
<gene>
    <name evidence="3" type="ORF">IMG5_055010</name>
</gene>
<dbReference type="Gene3D" id="3.15.10.20">
    <property type="entry name" value="Activator of Hsp90 ATPase Aha1, N-terminal domain"/>
    <property type="match status" value="1"/>
</dbReference>
<dbReference type="InParanoid" id="G0QN30"/>